<evidence type="ECO:0000313" key="4">
    <source>
        <dbReference type="EMBL" id="CAF9922753.1"/>
    </source>
</evidence>
<protein>
    <submittedName>
        <fullName evidence="4">SsDNA-binding protein, mitochondrial</fullName>
    </submittedName>
</protein>
<organism evidence="4 5">
    <name type="scientific">Heterodermia speciosa</name>
    <dbReference type="NCBI Taxonomy" id="116794"/>
    <lineage>
        <taxon>Eukaryota</taxon>
        <taxon>Fungi</taxon>
        <taxon>Dikarya</taxon>
        <taxon>Ascomycota</taxon>
        <taxon>Pezizomycotina</taxon>
        <taxon>Lecanoromycetes</taxon>
        <taxon>OSLEUM clade</taxon>
        <taxon>Lecanoromycetidae</taxon>
        <taxon>Caliciales</taxon>
        <taxon>Physciaceae</taxon>
        <taxon>Heterodermia</taxon>
    </lineage>
</organism>
<dbReference type="GO" id="GO:0003697">
    <property type="term" value="F:single-stranded DNA binding"/>
    <property type="evidence" value="ECO:0007669"/>
    <property type="project" value="InterPro"/>
</dbReference>
<feature type="compositionally biased region" description="Acidic residues" evidence="3">
    <location>
        <begin position="141"/>
        <end position="156"/>
    </location>
</feature>
<dbReference type="Pfam" id="PF00436">
    <property type="entry name" value="SSB"/>
    <property type="match status" value="1"/>
</dbReference>
<sequence>MSLLLRRPLPLSSLRPSPLSLPSRTLSTTAPLSIAKITIVGRLASRPEEVATSNGAPLIRYALATNTGPKDNRQTSWWKVALFAQNQGLRDVMMGLGKGSLLFVEGEASMRKFVNSENKEQQALSIIQRQVDVLEKRSPETEDEGEGEGEAEAEAEAEGKRTGV</sequence>
<dbReference type="InterPro" id="IPR011344">
    <property type="entry name" value="ssDNA-bd"/>
</dbReference>
<dbReference type="InterPro" id="IPR000424">
    <property type="entry name" value="Primosome_PriB/ssb"/>
</dbReference>
<dbReference type="EMBL" id="CAJPDS010000031">
    <property type="protein sequence ID" value="CAF9922753.1"/>
    <property type="molecule type" value="Genomic_DNA"/>
</dbReference>
<evidence type="ECO:0000256" key="3">
    <source>
        <dbReference type="SAM" id="MobiDB-lite"/>
    </source>
</evidence>
<reference evidence="4" key="1">
    <citation type="submission" date="2021-03" db="EMBL/GenBank/DDBJ databases">
        <authorList>
            <person name="Tagirdzhanova G."/>
        </authorList>
    </citation>
    <scope>NUCLEOTIDE SEQUENCE</scope>
</reference>
<dbReference type="SUPFAM" id="SSF50249">
    <property type="entry name" value="Nucleic acid-binding proteins"/>
    <property type="match status" value="1"/>
</dbReference>
<dbReference type="CDD" id="cd04496">
    <property type="entry name" value="SSB_OBF"/>
    <property type="match status" value="1"/>
</dbReference>
<proteinExistence type="predicted"/>
<feature type="region of interest" description="Disordered" evidence="3">
    <location>
        <begin position="134"/>
        <end position="164"/>
    </location>
</feature>
<dbReference type="InterPro" id="IPR012340">
    <property type="entry name" value="NA-bd_OB-fold"/>
</dbReference>
<dbReference type="OrthoDB" id="1078367at2759"/>
<accession>A0A8H3FIT9</accession>
<dbReference type="GO" id="GO:0006264">
    <property type="term" value="P:mitochondrial DNA replication"/>
    <property type="evidence" value="ECO:0007669"/>
    <property type="project" value="TreeGrafter"/>
</dbReference>
<gene>
    <name evidence="4" type="primary">RIM1</name>
    <name evidence="4" type="ORF">HETSPECPRED_005140</name>
</gene>
<keyword evidence="5" id="KW-1185">Reference proteome</keyword>
<dbReference type="PROSITE" id="PS50935">
    <property type="entry name" value="SSB"/>
    <property type="match status" value="1"/>
</dbReference>
<dbReference type="GO" id="GO:0042645">
    <property type="term" value="C:mitochondrial nucleoid"/>
    <property type="evidence" value="ECO:0007669"/>
    <property type="project" value="TreeGrafter"/>
</dbReference>
<evidence type="ECO:0000256" key="1">
    <source>
        <dbReference type="ARBA" id="ARBA00023125"/>
    </source>
</evidence>
<dbReference type="Proteomes" id="UP000664521">
    <property type="component" value="Unassembled WGS sequence"/>
</dbReference>
<dbReference type="PANTHER" id="PTHR10302">
    <property type="entry name" value="SINGLE-STRANDED DNA-BINDING PROTEIN"/>
    <property type="match status" value="1"/>
</dbReference>
<evidence type="ECO:0000313" key="5">
    <source>
        <dbReference type="Proteomes" id="UP000664521"/>
    </source>
</evidence>
<keyword evidence="1 2" id="KW-0238">DNA-binding</keyword>
<evidence type="ECO:0000256" key="2">
    <source>
        <dbReference type="PROSITE-ProRule" id="PRU00252"/>
    </source>
</evidence>
<dbReference type="Gene3D" id="2.40.50.140">
    <property type="entry name" value="Nucleic acid-binding proteins"/>
    <property type="match status" value="1"/>
</dbReference>
<dbReference type="PANTHER" id="PTHR10302:SF0">
    <property type="entry name" value="SINGLE-STRANDED DNA-BINDING PROTEIN, MITOCHONDRIAL"/>
    <property type="match status" value="1"/>
</dbReference>
<dbReference type="AlphaFoldDB" id="A0A8H3FIT9"/>
<comment type="caution">
    <text evidence="4">The sequence shown here is derived from an EMBL/GenBank/DDBJ whole genome shotgun (WGS) entry which is preliminary data.</text>
</comment>
<name>A0A8H3FIT9_9LECA</name>